<dbReference type="PANTHER" id="PTHR45947">
    <property type="entry name" value="SULFOQUINOVOSYL TRANSFERASE SQD2"/>
    <property type="match status" value="1"/>
</dbReference>
<reference evidence="3 4" key="1">
    <citation type="submission" date="2019-01" db="EMBL/GenBank/DDBJ databases">
        <authorList>
            <person name="Chen W.-M."/>
        </authorList>
    </citation>
    <scope>NUCLEOTIDE SEQUENCE [LARGE SCALE GENOMIC DNA]</scope>
    <source>
        <strain evidence="3 4">KYPC3</strain>
    </source>
</reference>
<keyword evidence="4" id="KW-1185">Reference proteome</keyword>
<dbReference type="InterPro" id="IPR050194">
    <property type="entry name" value="Glycosyltransferase_grp1"/>
</dbReference>
<evidence type="ECO:0000313" key="4">
    <source>
        <dbReference type="Proteomes" id="UP000283077"/>
    </source>
</evidence>
<dbReference type="EMBL" id="SACS01000009">
    <property type="protein sequence ID" value="RVU37459.1"/>
    <property type="molecule type" value="Genomic_DNA"/>
</dbReference>
<comment type="caution">
    <text evidence="3">The sequence shown here is derived from an EMBL/GenBank/DDBJ whole genome shotgun (WGS) entry which is preliminary data.</text>
</comment>
<dbReference type="InterPro" id="IPR001296">
    <property type="entry name" value="Glyco_trans_1"/>
</dbReference>
<evidence type="ECO:0000259" key="2">
    <source>
        <dbReference type="Pfam" id="PF13579"/>
    </source>
</evidence>
<sequence length="411" mass="45626">MKFILYSINYAPELTGIGKYNGELAAALPALGVATTVITAPPYYPEWQIHAGFDNSYSTTKPQSGLTVCRNPLYVPSKVTTFKRLLHLSSFALSSFGRLLTMIRQKPDVIFLVQPTLFCAPFALLYARVCGAKTILHIQDFEIDAMFGLGLATQGKLKQLVSSIERFLMNRFDKVSSISFSMLENARRKGVPEHKLLFFPNWSDTNFVHPDVDASALRASWGYQPDDKVVLYSGNLGQKQGLDIVLEAAKALADSPKVKFIIIGSGAYRETLEQLAHSMGLSNVEFKPLQPWELVPQILVMADVHLVVQKKGVADAVLPSKLTNILAVGGHALVTAEQHTELGKIAERYPGIYQLVEPEHSIDFIAALKQILQQDTQATNQVARNYAVENINSDKVIKRFVEDLQQLVHKE</sequence>
<dbReference type="SUPFAM" id="SSF53756">
    <property type="entry name" value="UDP-Glycosyltransferase/glycogen phosphorylase"/>
    <property type="match status" value="1"/>
</dbReference>
<gene>
    <name evidence="3" type="primary">wcaI</name>
    <name evidence="3" type="ORF">EOE67_09715</name>
</gene>
<dbReference type="NCBIfam" id="NF007640">
    <property type="entry name" value="PRK10307.1"/>
    <property type="match status" value="1"/>
</dbReference>
<keyword evidence="3" id="KW-0808">Transferase</keyword>
<evidence type="ECO:0000313" key="3">
    <source>
        <dbReference type="EMBL" id="RVU37459.1"/>
    </source>
</evidence>
<dbReference type="OrthoDB" id="9787293at2"/>
<feature type="domain" description="Glycosyl transferase family 1" evidence="1">
    <location>
        <begin position="217"/>
        <end position="380"/>
    </location>
</feature>
<dbReference type="InterPro" id="IPR028098">
    <property type="entry name" value="Glyco_trans_4-like_N"/>
</dbReference>
<dbReference type="GO" id="GO:0016758">
    <property type="term" value="F:hexosyltransferase activity"/>
    <property type="evidence" value="ECO:0007669"/>
    <property type="project" value="TreeGrafter"/>
</dbReference>
<accession>A0A437QSL4</accession>
<name>A0A437QSL4_9GAMM</name>
<organism evidence="3 4">
    <name type="scientific">Rheinheimera riviphila</name>
    <dbReference type="NCBI Taxonomy" id="1834037"/>
    <lineage>
        <taxon>Bacteria</taxon>
        <taxon>Pseudomonadati</taxon>
        <taxon>Pseudomonadota</taxon>
        <taxon>Gammaproteobacteria</taxon>
        <taxon>Chromatiales</taxon>
        <taxon>Chromatiaceae</taxon>
        <taxon>Rheinheimera</taxon>
    </lineage>
</organism>
<dbReference type="Pfam" id="PF00534">
    <property type="entry name" value="Glycos_transf_1"/>
    <property type="match status" value="1"/>
</dbReference>
<dbReference type="Pfam" id="PF13579">
    <property type="entry name" value="Glyco_trans_4_4"/>
    <property type="match status" value="1"/>
</dbReference>
<feature type="domain" description="Glycosyltransferase subfamily 4-like N-terminal" evidence="2">
    <location>
        <begin position="15"/>
        <end position="202"/>
    </location>
</feature>
<proteinExistence type="predicted"/>
<dbReference type="PANTHER" id="PTHR45947:SF3">
    <property type="entry name" value="SULFOQUINOVOSYL TRANSFERASE SQD2"/>
    <property type="match status" value="1"/>
</dbReference>
<protein>
    <submittedName>
        <fullName evidence="3">Colanic acid biosynthesis glycosyltransferase WcaI</fullName>
    </submittedName>
</protein>
<dbReference type="Proteomes" id="UP000283077">
    <property type="component" value="Unassembled WGS sequence"/>
</dbReference>
<evidence type="ECO:0000259" key="1">
    <source>
        <dbReference type="Pfam" id="PF00534"/>
    </source>
</evidence>
<dbReference type="Gene3D" id="3.40.50.2000">
    <property type="entry name" value="Glycogen Phosphorylase B"/>
    <property type="match status" value="2"/>
</dbReference>
<dbReference type="AlphaFoldDB" id="A0A437QSL4"/>
<dbReference type="CDD" id="cd03794">
    <property type="entry name" value="GT4_WbuB-like"/>
    <property type="match status" value="1"/>
</dbReference>
<dbReference type="RefSeq" id="WP_127698901.1">
    <property type="nucleotide sequence ID" value="NZ_SACS01000009.1"/>
</dbReference>